<proteinExistence type="predicted"/>
<name>A0A2P2PYD7_RHIMU</name>
<organism evidence="1">
    <name type="scientific">Rhizophora mucronata</name>
    <name type="common">Asiatic mangrove</name>
    <dbReference type="NCBI Taxonomy" id="61149"/>
    <lineage>
        <taxon>Eukaryota</taxon>
        <taxon>Viridiplantae</taxon>
        <taxon>Streptophyta</taxon>
        <taxon>Embryophyta</taxon>
        <taxon>Tracheophyta</taxon>
        <taxon>Spermatophyta</taxon>
        <taxon>Magnoliopsida</taxon>
        <taxon>eudicotyledons</taxon>
        <taxon>Gunneridae</taxon>
        <taxon>Pentapetalae</taxon>
        <taxon>rosids</taxon>
        <taxon>fabids</taxon>
        <taxon>Malpighiales</taxon>
        <taxon>Rhizophoraceae</taxon>
        <taxon>Rhizophora</taxon>
    </lineage>
</organism>
<accession>A0A2P2PYD7</accession>
<dbReference type="AlphaFoldDB" id="A0A2P2PYD7"/>
<dbReference type="EMBL" id="GGEC01079262">
    <property type="protein sequence ID" value="MBX59746.1"/>
    <property type="molecule type" value="Transcribed_RNA"/>
</dbReference>
<evidence type="ECO:0000313" key="1">
    <source>
        <dbReference type="EMBL" id="MBX59746.1"/>
    </source>
</evidence>
<protein>
    <submittedName>
        <fullName evidence="1">Uncharacterized protein</fullName>
    </submittedName>
</protein>
<reference evidence="1" key="1">
    <citation type="submission" date="2018-02" db="EMBL/GenBank/DDBJ databases">
        <title>Rhizophora mucronata_Transcriptome.</title>
        <authorList>
            <person name="Meera S.P."/>
            <person name="Sreeshan A."/>
            <person name="Augustine A."/>
        </authorList>
    </citation>
    <scope>NUCLEOTIDE SEQUENCE</scope>
    <source>
        <tissue evidence="1">Leaf</tissue>
    </source>
</reference>
<sequence>MLISDSAGSCMLFLCILGIVF</sequence>